<keyword evidence="6" id="KW-1185">Reference proteome</keyword>
<dbReference type="GO" id="GO:0005737">
    <property type="term" value="C:cytoplasm"/>
    <property type="evidence" value="ECO:0007669"/>
    <property type="project" value="UniProtKB-SubCell"/>
</dbReference>
<proteinExistence type="predicted"/>
<dbReference type="EMBL" id="BDFE01000009">
    <property type="protein sequence ID" value="GAU08155.1"/>
    <property type="molecule type" value="Genomic_DNA"/>
</dbReference>
<comment type="function">
    <text evidence="3">Required for resistance to DNA-damaging agents.</text>
</comment>
<dbReference type="SUPFAM" id="SSF52402">
    <property type="entry name" value="Adenine nucleotide alpha hydrolases-like"/>
    <property type="match status" value="2"/>
</dbReference>
<evidence type="ECO:0000313" key="6">
    <source>
        <dbReference type="Proteomes" id="UP000095200"/>
    </source>
</evidence>
<dbReference type="PANTHER" id="PTHR47892:SF1">
    <property type="entry name" value="UNIVERSAL STRESS PROTEIN E"/>
    <property type="match status" value="1"/>
</dbReference>
<feature type="domain" description="UspA" evidence="4">
    <location>
        <begin position="174"/>
        <end position="312"/>
    </location>
</feature>
<protein>
    <submittedName>
        <fullName evidence="5">Universal stress protein</fullName>
    </submittedName>
</protein>
<comment type="caution">
    <text evidence="5">The sequence shown here is derived from an EMBL/GenBank/DDBJ whole genome shotgun (WGS) entry which is preliminary data.</text>
</comment>
<dbReference type="Pfam" id="PF00582">
    <property type="entry name" value="Usp"/>
    <property type="match status" value="2"/>
</dbReference>
<dbReference type="OrthoDB" id="5564966at2"/>
<evidence type="ECO:0000256" key="2">
    <source>
        <dbReference type="ARBA" id="ARBA00022490"/>
    </source>
</evidence>
<dbReference type="CDD" id="cd00293">
    <property type="entry name" value="USP-like"/>
    <property type="match status" value="1"/>
</dbReference>
<evidence type="ECO:0000259" key="4">
    <source>
        <dbReference type="Pfam" id="PF00582"/>
    </source>
</evidence>
<sequence length="324" mass="35217">MKRFKNILYVTETTVNQASALAQAVSLAENNLADMTVMDVIPPQGMMAGMDLPAGGPMAESLSTPVESHRRKKLEAMIRPFSERLHVRLKVLVGKPYLEAIQAVVQTGHDLLIKPAENPGWTRRLFGSDDLHLLRKCPCPVWLIKPTAKQNNNCILAAVDFPPAASGSAENDLNREILELAASLALANFASLHIVHAWEALGGKTILSRGSTSSEGLGHYIEREHDRHRQELDRLAGQLREWVGSEAYDYLAPVFHLPEGAPKKVIPPLAKGLRADLVVMGTAARTGISGLIMGNTAEAILDQLTCSVLAIKPPGFTPPVKLTR</sequence>
<gene>
    <name evidence="5" type="ORF">DPF_0858</name>
</gene>
<accession>A0A194AG22</accession>
<dbReference type="RefSeq" id="WP_069857646.1">
    <property type="nucleotide sequence ID" value="NZ_BDFE01000009.1"/>
</dbReference>
<organism evidence="5 6">
    <name type="scientific">Desulfoplanes formicivorans</name>
    <dbReference type="NCBI Taxonomy" id="1592317"/>
    <lineage>
        <taxon>Bacteria</taxon>
        <taxon>Pseudomonadati</taxon>
        <taxon>Thermodesulfobacteriota</taxon>
        <taxon>Desulfovibrionia</taxon>
        <taxon>Desulfovibrionales</taxon>
        <taxon>Desulfoplanaceae</taxon>
        <taxon>Desulfoplanes</taxon>
    </lineage>
</organism>
<dbReference type="AlphaFoldDB" id="A0A194AG22"/>
<evidence type="ECO:0000256" key="1">
    <source>
        <dbReference type="ARBA" id="ARBA00004496"/>
    </source>
</evidence>
<dbReference type="Gene3D" id="3.40.50.12370">
    <property type="match status" value="1"/>
</dbReference>
<evidence type="ECO:0000313" key="5">
    <source>
        <dbReference type="EMBL" id="GAU08155.1"/>
    </source>
</evidence>
<dbReference type="PANTHER" id="PTHR47892">
    <property type="entry name" value="UNIVERSAL STRESS PROTEIN E"/>
    <property type="match status" value="1"/>
</dbReference>
<evidence type="ECO:0000256" key="3">
    <source>
        <dbReference type="ARBA" id="ARBA00037131"/>
    </source>
</evidence>
<keyword evidence="2" id="KW-0963">Cytoplasm</keyword>
<comment type="subcellular location">
    <subcellularLocation>
        <location evidence="1">Cytoplasm</location>
    </subcellularLocation>
</comment>
<feature type="domain" description="UspA" evidence="4">
    <location>
        <begin position="4"/>
        <end position="145"/>
    </location>
</feature>
<name>A0A194AG22_9BACT</name>
<dbReference type="InterPro" id="IPR006016">
    <property type="entry name" value="UspA"/>
</dbReference>
<dbReference type="Proteomes" id="UP000095200">
    <property type="component" value="Unassembled WGS sequence"/>
</dbReference>
<reference evidence="6" key="1">
    <citation type="submission" date="2016-06" db="EMBL/GenBank/DDBJ databases">
        <title>Draft genome sequence of Desulfoplanes formicivorans strain Pf12B.</title>
        <authorList>
            <person name="Watanabe M."/>
            <person name="Kojima H."/>
            <person name="Fukui M."/>
        </authorList>
    </citation>
    <scope>NUCLEOTIDE SEQUENCE [LARGE SCALE GENOMIC DNA]</scope>
    <source>
        <strain evidence="6">Pf12B</strain>
    </source>
</reference>
<dbReference type="STRING" id="1592317.DPF_0858"/>